<organism evidence="6">
    <name type="scientific">Enterobius vermicularis</name>
    <name type="common">Human pinworm</name>
    <dbReference type="NCBI Taxonomy" id="51028"/>
    <lineage>
        <taxon>Eukaryota</taxon>
        <taxon>Metazoa</taxon>
        <taxon>Ecdysozoa</taxon>
        <taxon>Nematoda</taxon>
        <taxon>Chromadorea</taxon>
        <taxon>Rhabditida</taxon>
        <taxon>Spirurina</taxon>
        <taxon>Oxyuridomorpha</taxon>
        <taxon>Oxyuroidea</taxon>
        <taxon>Oxyuridae</taxon>
        <taxon>Enterobius</taxon>
    </lineage>
</organism>
<dbReference type="InterPro" id="IPR049083">
    <property type="entry name" value="TACO1_YebC_N"/>
</dbReference>
<comment type="similarity">
    <text evidence="1">Belongs to the TACO1 family.</text>
</comment>
<dbReference type="Gene3D" id="1.10.10.200">
    <property type="match status" value="1"/>
</dbReference>
<evidence type="ECO:0000259" key="3">
    <source>
        <dbReference type="Pfam" id="PF20772"/>
    </source>
</evidence>
<evidence type="ECO:0000313" key="6">
    <source>
        <dbReference type="WBParaSite" id="EVEC_0000275601-mRNA-1"/>
    </source>
</evidence>
<dbReference type="STRING" id="51028.A0A0N4UYT6"/>
<dbReference type="InterPro" id="IPR002876">
    <property type="entry name" value="Transcrip_reg_TACO1-like"/>
</dbReference>
<dbReference type="WBParaSite" id="EVEC_0000275601-mRNA-1">
    <property type="protein sequence ID" value="EVEC_0000275601-mRNA-1"/>
    <property type="gene ID" value="EVEC_0000275601"/>
</dbReference>
<reference evidence="4 5" key="2">
    <citation type="submission" date="2018-10" db="EMBL/GenBank/DDBJ databases">
        <authorList>
            <consortium name="Pathogen Informatics"/>
        </authorList>
    </citation>
    <scope>NUCLEOTIDE SEQUENCE [LARGE SCALE GENOMIC DNA]</scope>
</reference>
<protein>
    <submittedName>
        <fullName evidence="6">Transcriptional regulatory protein</fullName>
    </submittedName>
</protein>
<dbReference type="InterPro" id="IPR026564">
    <property type="entry name" value="Transcrip_reg_TACO1-like_dom3"/>
</dbReference>
<feature type="domain" description="TACO1/YebC-like N-terminal" evidence="3">
    <location>
        <begin position="25"/>
        <end position="93"/>
    </location>
</feature>
<gene>
    <name evidence="4" type="ORF">EVEC_LOCUS2464</name>
</gene>
<dbReference type="Proteomes" id="UP000274131">
    <property type="component" value="Unassembled WGS sequence"/>
</dbReference>
<dbReference type="InterPro" id="IPR048300">
    <property type="entry name" value="TACO1_YebC-like_2nd/3rd_dom"/>
</dbReference>
<dbReference type="InterPro" id="IPR029072">
    <property type="entry name" value="YebC-like"/>
</dbReference>
<name>A0A0N4UYT6_ENTVE</name>
<reference evidence="6" key="1">
    <citation type="submission" date="2017-02" db="UniProtKB">
        <authorList>
            <consortium name="WormBaseParasite"/>
        </authorList>
    </citation>
    <scope>IDENTIFICATION</scope>
</reference>
<dbReference type="GO" id="GO:0005739">
    <property type="term" value="C:mitochondrion"/>
    <property type="evidence" value="ECO:0007669"/>
    <property type="project" value="TreeGrafter"/>
</dbReference>
<dbReference type="EMBL" id="UXUI01007385">
    <property type="protein sequence ID" value="VDD87321.1"/>
    <property type="molecule type" value="Genomic_DNA"/>
</dbReference>
<dbReference type="OrthoDB" id="2017544at2759"/>
<feature type="domain" description="TACO1/YebC-like second and third" evidence="2">
    <location>
        <begin position="100"/>
        <end position="254"/>
    </location>
</feature>
<dbReference type="AlphaFoldDB" id="A0A0N4UYT6"/>
<dbReference type="Pfam" id="PF20772">
    <property type="entry name" value="TACO1_YebC_N"/>
    <property type="match status" value="1"/>
</dbReference>
<dbReference type="SUPFAM" id="SSF75625">
    <property type="entry name" value="YebC-like"/>
    <property type="match status" value="1"/>
</dbReference>
<dbReference type="Pfam" id="PF01709">
    <property type="entry name" value="Transcrip_reg"/>
    <property type="match status" value="1"/>
</dbReference>
<evidence type="ECO:0000313" key="5">
    <source>
        <dbReference type="Proteomes" id="UP000274131"/>
    </source>
</evidence>
<evidence type="ECO:0000313" key="4">
    <source>
        <dbReference type="EMBL" id="VDD87321.1"/>
    </source>
</evidence>
<accession>A0A0N4UYT6</accession>
<dbReference type="PANTHER" id="PTHR12532:SF0">
    <property type="entry name" value="TRANSLATIONAL ACTIVATOR OF CYTOCHROME C OXIDASE 1"/>
    <property type="match status" value="1"/>
</dbReference>
<sequence length="261" mass="29679">MSTCKSISFARRAAFFTVVRNKGHSKWQNIKENKGKNDRMRSLAITRLLERVRVSVKKDGFDLKFNKELAGLQQEFRANSLPLDTFNGYLAKLKAKPEQTVYFEIIGPSGSFFIVETVTDSKNRKSNTMCKYFNKVGGFRFSTGPSSLRQAFDEKGIVHISPVKGGQALSLDKMEELGIELDCEDVNLVADESNESIYEFVCDYTNMKKVESQLKTLGFVVLAAELQLRAKHTVEKFYHYLQEDPEVKQVFDNLEPEVEGS</sequence>
<keyword evidence="5" id="KW-1185">Reference proteome</keyword>
<evidence type="ECO:0000259" key="2">
    <source>
        <dbReference type="Pfam" id="PF01709"/>
    </source>
</evidence>
<dbReference type="Gene3D" id="3.30.70.980">
    <property type="match status" value="2"/>
</dbReference>
<proteinExistence type="inferred from homology"/>
<dbReference type="InterPro" id="IPR017856">
    <property type="entry name" value="Integrase-like_N"/>
</dbReference>
<evidence type="ECO:0000256" key="1">
    <source>
        <dbReference type="ARBA" id="ARBA00008724"/>
    </source>
</evidence>
<dbReference type="PANTHER" id="PTHR12532">
    <property type="entry name" value="TRANSLATIONAL ACTIVATOR OF CYTOCHROME C OXIDASE 1"/>
    <property type="match status" value="1"/>
</dbReference>